<comment type="caution">
    <text evidence="1">The sequence shown here is derived from an EMBL/GenBank/DDBJ whole genome shotgun (WGS) entry which is preliminary data.</text>
</comment>
<keyword evidence="2" id="KW-1185">Reference proteome</keyword>
<dbReference type="AlphaFoldDB" id="A0A9X2FDH7"/>
<dbReference type="Proteomes" id="UP001155241">
    <property type="component" value="Unassembled WGS sequence"/>
</dbReference>
<gene>
    <name evidence="1" type="ORF">NG895_08090</name>
</gene>
<dbReference type="EMBL" id="JAMXLR010000026">
    <property type="protein sequence ID" value="MCO6043866.1"/>
    <property type="molecule type" value="Genomic_DNA"/>
</dbReference>
<evidence type="ECO:0000313" key="1">
    <source>
        <dbReference type="EMBL" id="MCO6043866.1"/>
    </source>
</evidence>
<protein>
    <submittedName>
        <fullName evidence="1">Uncharacterized protein</fullName>
    </submittedName>
</protein>
<sequence>MTSAPTIARNYAWRWAAGVAVVLVLVATGARADNVLEEGFSGPATSWQLQPAANIRILDQRRTRSSDVAIPITAERVVLACPAGYAAYLTHEVGRLRVLDEVNIEVLVRGNRPSMQVAAEVTYPRSTDPRTGKPLRALVHGLRYSETGRWQHLRIEGLPLLAERQARIMSTDPNRQVDPREAYIERVVLVVPGGNGQSLVEVDHLKVAGVVTQSAAAKSSDKTPVFAPPLAGGDNDGPLLQAPGTAATAADEVFEPVDVRRHGDTLAVAGQPLVPRVIQYRGERLELLAELGFNAVWLDETATEAQLHAARQEKLWVICPPPPADKLSTIEPNTIWQTVLAWSMGLDCDALDMDAIASQAEEVRRNDRLARPILVGARDRHRRYAQLADVLVRDQPLGSMARSDEPLPVMGCSPWTQLSLGWTTLARRQAELLAPKASHLGWHEPGDVRRTALSAMAAGCRGLVVCTPERLSTTSSEARRLADQLRLLNQELRLVEPWLVAGKRDPSAELSNSDVAVTAWQLGRSRLVMLPEQPTDSPQRLGTASLNLASVPQTARAHLLTPAGLLPLGSGQVAGGFQVQVPAADAGGWVLLTNESRTLATVQRRLGDTALQAAQAERGLAMADLLELETVESQLSDPRGNIAAGRVTPLKRAIEQCDQLLAAKRYPQTFHLATQLRYTAAAERRHVQKQLQPGGFISMPTAGELRLLPTEAALHQSLASLPRGNNLLMGGDFEDLTEAQTAGWTHANYAEAMLDTGVQLVPAQAKHGQACLRLLARDQGDARVLDEDPKPVVWITSPDVPVRKGTVVEITGWARVMVASGQSGELMVVDDLGGEQLALRIRATTGWQPFRLIRTIDDASTIHVKLALTGPATADVDAVMIREVLRPQRTAARPAASP</sequence>
<dbReference type="RefSeq" id="WP_252851968.1">
    <property type="nucleotide sequence ID" value="NZ_JAMXLR010000026.1"/>
</dbReference>
<accession>A0A9X2FDH7</accession>
<name>A0A9X2FDH7_9BACT</name>
<proteinExistence type="predicted"/>
<reference evidence="1" key="1">
    <citation type="submission" date="2022-06" db="EMBL/GenBank/DDBJ databases">
        <title>Aeoliella straminimaris, a novel planctomycete from sediments.</title>
        <authorList>
            <person name="Vitorino I.R."/>
            <person name="Lage O.M."/>
        </authorList>
    </citation>
    <scope>NUCLEOTIDE SEQUENCE</scope>
    <source>
        <strain evidence="1">ICT_H6.2</strain>
    </source>
</reference>
<organism evidence="1 2">
    <name type="scientific">Aeoliella straminimaris</name>
    <dbReference type="NCBI Taxonomy" id="2954799"/>
    <lineage>
        <taxon>Bacteria</taxon>
        <taxon>Pseudomonadati</taxon>
        <taxon>Planctomycetota</taxon>
        <taxon>Planctomycetia</taxon>
        <taxon>Pirellulales</taxon>
        <taxon>Lacipirellulaceae</taxon>
        <taxon>Aeoliella</taxon>
    </lineage>
</organism>
<dbReference type="Gene3D" id="2.60.120.260">
    <property type="entry name" value="Galactose-binding domain-like"/>
    <property type="match status" value="1"/>
</dbReference>
<evidence type="ECO:0000313" key="2">
    <source>
        <dbReference type="Proteomes" id="UP001155241"/>
    </source>
</evidence>